<keyword evidence="1" id="KW-1133">Transmembrane helix</keyword>
<feature type="transmembrane region" description="Helical" evidence="1">
    <location>
        <begin position="15"/>
        <end position="41"/>
    </location>
</feature>
<comment type="caution">
    <text evidence="2">The sequence shown here is derived from an EMBL/GenBank/DDBJ whole genome shotgun (WGS) entry which is preliminary data.</text>
</comment>
<feature type="transmembrane region" description="Helical" evidence="1">
    <location>
        <begin position="122"/>
        <end position="141"/>
    </location>
</feature>
<accession>A0A850QTA0</accession>
<proteinExistence type="predicted"/>
<evidence type="ECO:0000256" key="1">
    <source>
        <dbReference type="SAM" id="Phobius"/>
    </source>
</evidence>
<dbReference type="AlphaFoldDB" id="A0A850QTA0"/>
<keyword evidence="1" id="KW-0472">Membrane</keyword>
<dbReference type="EMBL" id="JABXOR010000812">
    <property type="protein sequence ID" value="NVP01144.1"/>
    <property type="molecule type" value="Genomic_DNA"/>
</dbReference>
<reference evidence="2 3" key="1">
    <citation type="submission" date="2020-06" db="EMBL/GenBank/DDBJ databases">
        <title>Photobacterium damselae subsp. damselae comparative genomics.</title>
        <authorList>
            <person name="Osorio C.R."/>
        </authorList>
    </citation>
    <scope>NUCLEOTIDE SEQUENCE [LARGE SCALE GENOMIC DNA]</scope>
    <source>
        <strain evidence="2 3">TW250/03</strain>
    </source>
</reference>
<name>A0A850QTA0_PHODD</name>
<organism evidence="2 3">
    <name type="scientific">Photobacterium damselae subsp. damselae</name>
    <name type="common">Listonella damsela</name>
    <dbReference type="NCBI Taxonomy" id="85581"/>
    <lineage>
        <taxon>Bacteria</taxon>
        <taxon>Pseudomonadati</taxon>
        <taxon>Pseudomonadota</taxon>
        <taxon>Gammaproteobacteria</taxon>
        <taxon>Vibrionales</taxon>
        <taxon>Vibrionaceae</taxon>
        <taxon>Photobacterium</taxon>
    </lineage>
</organism>
<evidence type="ECO:0000313" key="3">
    <source>
        <dbReference type="Proteomes" id="UP000533429"/>
    </source>
</evidence>
<protein>
    <submittedName>
        <fullName evidence="2">Uncharacterized protein</fullName>
    </submittedName>
</protein>
<gene>
    <name evidence="2" type="ORF">HWA77_13075</name>
</gene>
<dbReference type="RefSeq" id="WP_138242203.1">
    <property type="nucleotide sequence ID" value="NZ_JACFTX010000012.1"/>
</dbReference>
<evidence type="ECO:0000313" key="2">
    <source>
        <dbReference type="EMBL" id="NVP01144.1"/>
    </source>
</evidence>
<dbReference type="PROSITE" id="PS51257">
    <property type="entry name" value="PROKAR_LIPOPROTEIN"/>
    <property type="match status" value="1"/>
</dbReference>
<sequence length="142" mass="17087">MMKEFILNLNEYHPVLYLMFMFLGCVLVVSIVLSVTLSLLIRVITIKDKDEIFTFFVKKSPKKYHKLLNMKIGGWLMNMEIPFYYWRIFKIYDMNKNDLIEWRNSVKKSFGKRYVFFKIRILSNRLLLITGFSSILILYVFG</sequence>
<keyword evidence="1" id="KW-0812">Transmembrane</keyword>
<dbReference type="Proteomes" id="UP000533429">
    <property type="component" value="Unassembled WGS sequence"/>
</dbReference>